<dbReference type="GO" id="GO:0061630">
    <property type="term" value="F:ubiquitin protein ligase activity"/>
    <property type="evidence" value="ECO:0007669"/>
    <property type="project" value="UniProtKB-EC"/>
</dbReference>
<dbReference type="CDD" id="cd21037">
    <property type="entry name" value="MLKL_NTD"/>
    <property type="match status" value="1"/>
</dbReference>
<dbReference type="InterPro" id="IPR013083">
    <property type="entry name" value="Znf_RING/FYVE/PHD"/>
</dbReference>
<dbReference type="InterPro" id="IPR045210">
    <property type="entry name" value="RING-Ubox_PUB"/>
</dbReference>
<dbReference type="PANTHER" id="PTHR45958:SF18">
    <property type="entry name" value="U-BOX DOMAIN-CONTAINING PROTEIN"/>
    <property type="match status" value="1"/>
</dbReference>
<organism evidence="5 6">
    <name type="scientific">Chara braunii</name>
    <name type="common">Braun's stonewort</name>
    <dbReference type="NCBI Taxonomy" id="69332"/>
    <lineage>
        <taxon>Eukaryota</taxon>
        <taxon>Viridiplantae</taxon>
        <taxon>Streptophyta</taxon>
        <taxon>Charophyceae</taxon>
        <taxon>Charales</taxon>
        <taxon>Characeae</taxon>
        <taxon>Chara</taxon>
    </lineage>
</organism>
<keyword evidence="3" id="KW-0732">Signal</keyword>
<gene>
    <name evidence="5" type="ORF">CBR_g8241</name>
</gene>
<dbReference type="InterPro" id="IPR011989">
    <property type="entry name" value="ARM-like"/>
</dbReference>
<name>A0A388KLL7_CHABU</name>
<comment type="catalytic activity">
    <reaction evidence="1">
        <text>S-ubiquitinyl-[E2 ubiquitin-conjugating enzyme]-L-cysteine + [acceptor protein]-L-lysine = [E2 ubiquitin-conjugating enzyme]-L-cysteine + N(6)-ubiquitinyl-[acceptor protein]-L-lysine.</text>
        <dbReference type="EC" id="2.3.2.27"/>
    </reaction>
</comment>
<evidence type="ECO:0000256" key="3">
    <source>
        <dbReference type="SAM" id="SignalP"/>
    </source>
</evidence>
<dbReference type="GO" id="GO:0016567">
    <property type="term" value="P:protein ubiquitination"/>
    <property type="evidence" value="ECO:0007669"/>
    <property type="project" value="UniProtKB-UniPathway"/>
</dbReference>
<dbReference type="UniPathway" id="UPA00143"/>
<feature type="signal peptide" evidence="3">
    <location>
        <begin position="1"/>
        <end position="29"/>
    </location>
</feature>
<dbReference type="STRING" id="69332.A0A388KLL7"/>
<dbReference type="CDD" id="cd16664">
    <property type="entry name" value="RING-Ubox_PUB"/>
    <property type="match status" value="1"/>
</dbReference>
<proteinExistence type="predicted"/>
<dbReference type="EMBL" id="BFEA01000138">
    <property type="protein sequence ID" value="GBG70940.1"/>
    <property type="molecule type" value="Genomic_DNA"/>
</dbReference>
<dbReference type="Proteomes" id="UP000265515">
    <property type="component" value="Unassembled WGS sequence"/>
</dbReference>
<dbReference type="InterPro" id="IPR003613">
    <property type="entry name" value="Ubox_domain"/>
</dbReference>
<evidence type="ECO:0000313" key="6">
    <source>
        <dbReference type="Proteomes" id="UP000265515"/>
    </source>
</evidence>
<dbReference type="InterPro" id="IPR052608">
    <property type="entry name" value="U-box_domain_protein"/>
</dbReference>
<evidence type="ECO:0000256" key="2">
    <source>
        <dbReference type="ARBA" id="ARBA00012483"/>
    </source>
</evidence>
<sequence>MAVAGGSMENTATAALVFLLGHIPRVAGGAKDVVIQKANFAVLSGHLQNMHAVFEEIAGHTIDDDSETREALQKLQAEIIMAQKLVDECVRKSKFFLLLKCRQYAKRLEITTREIGRCLSLLLDSGIEMFPAEREQIRAIENQMQTVEFHAGELEASICDKLEKALTERRDDIELVNSLLEEIAQVCGIPAESSSLTTELASFRMEKEEVLKKKDMADGAYLEQVIAFLSRGDAANSAGQVQREYLLKRSSICDGMISVLPPLQAFLCPITGEIMQDPVSLETGQTYERSAIEEWFGCGNLTCPVTGAAVMKDGNVSLQPNRALKDSIHEWRDHNYVITIRSARVLLESKNVEQQAKALRGLHQACMERASNRCWVNAEGVLPACSDVLKSENKGLRIVALQALLTIVKDHDKNKVGSMCT</sequence>
<dbReference type="InterPro" id="IPR059179">
    <property type="entry name" value="MLKL-like_MCAfunc"/>
</dbReference>
<dbReference type="SUPFAM" id="SSF57850">
    <property type="entry name" value="RING/U-box"/>
    <property type="match status" value="1"/>
</dbReference>
<evidence type="ECO:0000259" key="4">
    <source>
        <dbReference type="PROSITE" id="PS51698"/>
    </source>
</evidence>
<dbReference type="InterPro" id="IPR016024">
    <property type="entry name" value="ARM-type_fold"/>
</dbReference>
<feature type="chain" id="PRO_5017343623" description="RING-type E3 ubiquitin transferase" evidence="3">
    <location>
        <begin position="30"/>
        <end position="421"/>
    </location>
</feature>
<dbReference type="Gramene" id="GBG70940">
    <property type="protein sequence ID" value="GBG70940"/>
    <property type="gene ID" value="CBR_g8241"/>
</dbReference>
<dbReference type="PROSITE" id="PS51698">
    <property type="entry name" value="U_BOX"/>
    <property type="match status" value="1"/>
</dbReference>
<feature type="domain" description="U-box" evidence="4">
    <location>
        <begin position="261"/>
        <end position="338"/>
    </location>
</feature>
<dbReference type="PANTHER" id="PTHR45958">
    <property type="entry name" value="RING-TYPE E3 UBIQUITIN TRANSFERASE"/>
    <property type="match status" value="1"/>
</dbReference>
<dbReference type="Gene3D" id="1.25.10.10">
    <property type="entry name" value="Leucine-rich Repeat Variant"/>
    <property type="match status" value="1"/>
</dbReference>
<evidence type="ECO:0000313" key="5">
    <source>
        <dbReference type="EMBL" id="GBG70940.1"/>
    </source>
</evidence>
<dbReference type="SUPFAM" id="SSF48371">
    <property type="entry name" value="ARM repeat"/>
    <property type="match status" value="1"/>
</dbReference>
<comment type="caution">
    <text evidence="5">The sequence shown here is derived from an EMBL/GenBank/DDBJ whole genome shotgun (WGS) entry which is preliminary data.</text>
</comment>
<protein>
    <recommendedName>
        <fullName evidence="2">RING-type E3 ubiquitin transferase</fullName>
        <ecNumber evidence="2">2.3.2.27</ecNumber>
    </recommendedName>
</protein>
<dbReference type="EC" id="2.3.2.27" evidence="2"/>
<dbReference type="Gene3D" id="3.30.40.10">
    <property type="entry name" value="Zinc/RING finger domain, C3HC4 (zinc finger)"/>
    <property type="match status" value="1"/>
</dbReference>
<dbReference type="SMART" id="SM00504">
    <property type="entry name" value="Ubox"/>
    <property type="match status" value="1"/>
</dbReference>
<dbReference type="OMA" id="CMERASN"/>
<reference evidence="5 6" key="1">
    <citation type="journal article" date="2018" name="Cell">
        <title>The Chara Genome: Secondary Complexity and Implications for Plant Terrestrialization.</title>
        <authorList>
            <person name="Nishiyama T."/>
            <person name="Sakayama H."/>
            <person name="Vries J.D."/>
            <person name="Buschmann H."/>
            <person name="Saint-Marcoux D."/>
            <person name="Ullrich K.K."/>
            <person name="Haas F.B."/>
            <person name="Vanderstraeten L."/>
            <person name="Becker D."/>
            <person name="Lang D."/>
            <person name="Vosolsobe S."/>
            <person name="Rombauts S."/>
            <person name="Wilhelmsson P.K.I."/>
            <person name="Janitza P."/>
            <person name="Kern R."/>
            <person name="Heyl A."/>
            <person name="Rumpler F."/>
            <person name="Villalobos L.I.A.C."/>
            <person name="Clay J.M."/>
            <person name="Skokan R."/>
            <person name="Toyoda A."/>
            <person name="Suzuki Y."/>
            <person name="Kagoshima H."/>
            <person name="Schijlen E."/>
            <person name="Tajeshwar N."/>
            <person name="Catarino B."/>
            <person name="Hetherington A.J."/>
            <person name="Saltykova A."/>
            <person name="Bonnot C."/>
            <person name="Breuninger H."/>
            <person name="Symeonidi A."/>
            <person name="Radhakrishnan G.V."/>
            <person name="Van Nieuwerburgh F."/>
            <person name="Deforce D."/>
            <person name="Chang C."/>
            <person name="Karol K.G."/>
            <person name="Hedrich R."/>
            <person name="Ulvskov P."/>
            <person name="Glockner G."/>
            <person name="Delwiche C.F."/>
            <person name="Petrasek J."/>
            <person name="Van de Peer Y."/>
            <person name="Friml J."/>
            <person name="Beilby M."/>
            <person name="Dolan L."/>
            <person name="Kohara Y."/>
            <person name="Sugano S."/>
            <person name="Fujiyama A."/>
            <person name="Delaux P.-M."/>
            <person name="Quint M."/>
            <person name="TheiBen G."/>
            <person name="Hagemann M."/>
            <person name="Harholt J."/>
            <person name="Dunand C."/>
            <person name="Zachgo S."/>
            <person name="Langdale J."/>
            <person name="Maumus F."/>
            <person name="Straeten D.V.D."/>
            <person name="Gould S.B."/>
            <person name="Rensing S.A."/>
        </authorList>
    </citation>
    <scope>NUCLEOTIDE SEQUENCE [LARGE SCALE GENOMIC DNA]</scope>
    <source>
        <strain evidence="5 6">S276</strain>
    </source>
</reference>
<accession>A0A388KLL7</accession>
<keyword evidence="6" id="KW-1185">Reference proteome</keyword>
<dbReference type="OrthoDB" id="1897399at2759"/>
<evidence type="ECO:0000256" key="1">
    <source>
        <dbReference type="ARBA" id="ARBA00000900"/>
    </source>
</evidence>
<dbReference type="AlphaFoldDB" id="A0A388KLL7"/>
<dbReference type="Pfam" id="PF04564">
    <property type="entry name" value="U-box"/>
    <property type="match status" value="1"/>
</dbReference>